<dbReference type="AlphaFoldDB" id="A0A217EHS7"/>
<proteinExistence type="predicted"/>
<dbReference type="GO" id="GO:0003677">
    <property type="term" value="F:DNA binding"/>
    <property type="evidence" value="ECO:0007669"/>
    <property type="project" value="InterPro"/>
</dbReference>
<dbReference type="Gene3D" id="3.40.50.10110">
    <property type="entry name" value="DNA polymerase III subunit chi"/>
    <property type="match status" value="1"/>
</dbReference>
<protein>
    <submittedName>
        <fullName evidence="1">DNA polymerase III, chi subunit</fullName>
    </submittedName>
</protein>
<dbReference type="EMBL" id="FZLN01000004">
    <property type="protein sequence ID" value="SNQ30028.1"/>
    <property type="molecule type" value="Genomic_DNA"/>
</dbReference>
<evidence type="ECO:0000313" key="1">
    <source>
        <dbReference type="EMBL" id="SNQ30028.1"/>
    </source>
</evidence>
<dbReference type="PANTHER" id="PTHR38767:SF1">
    <property type="entry name" value="DNA POLYMERASE III SUBUNIT CHI"/>
    <property type="match status" value="1"/>
</dbReference>
<dbReference type="PANTHER" id="PTHR38767">
    <property type="entry name" value="DNA POLYMERASE III SUBUNIT CHI"/>
    <property type="match status" value="1"/>
</dbReference>
<dbReference type="RefSeq" id="WP_088824200.1">
    <property type="nucleotide sequence ID" value="NZ_FZLN01000004.1"/>
</dbReference>
<sequence>MTQVSFYLFEKSTEPQAHSACRLARKILKQAAKLWWYCPDAALQTVLDDTLWGFDDTSFIPHGIHDTDGQVCISATLPTEGAWIVFNFSSTAISIQDTFQHIIEIIENKEQTKIIGREKFKHYRQLGISPRTFKL</sequence>
<dbReference type="OrthoDB" id="5297568at2"/>
<dbReference type="Proteomes" id="UP000243463">
    <property type="component" value="Unassembled WGS sequence"/>
</dbReference>
<name>A0A217EHS7_9GAMM</name>
<gene>
    <name evidence="1" type="ORF">SAMN05444584_2008</name>
</gene>
<dbReference type="GO" id="GO:0032298">
    <property type="term" value="P:positive regulation of DNA-templated DNA replication initiation"/>
    <property type="evidence" value="ECO:0007669"/>
    <property type="project" value="TreeGrafter"/>
</dbReference>
<dbReference type="InterPro" id="IPR007459">
    <property type="entry name" value="DNA_pol3_chi"/>
</dbReference>
<dbReference type="InterPro" id="IPR036768">
    <property type="entry name" value="PolIII_chi_sf"/>
</dbReference>
<reference evidence="2" key="1">
    <citation type="submission" date="2017-06" db="EMBL/GenBank/DDBJ databases">
        <authorList>
            <person name="Varghese N."/>
            <person name="Submissions S."/>
        </authorList>
    </citation>
    <scope>NUCLEOTIDE SEQUENCE [LARGE SCALE GENOMIC DNA]</scope>
    <source>
        <strain evidence="2">ANC 5114</strain>
    </source>
</reference>
<dbReference type="GO" id="GO:0006260">
    <property type="term" value="P:DNA replication"/>
    <property type="evidence" value="ECO:0007669"/>
    <property type="project" value="InterPro"/>
</dbReference>
<dbReference type="SUPFAM" id="SSF102400">
    <property type="entry name" value="DNA polymerase III chi subunit"/>
    <property type="match status" value="1"/>
</dbReference>
<dbReference type="Pfam" id="PF04364">
    <property type="entry name" value="DNA_pol3_chi"/>
    <property type="match status" value="1"/>
</dbReference>
<organism evidence="1 2">
    <name type="scientific">Acinetobacter apis</name>
    <dbReference type="NCBI Taxonomy" id="1229165"/>
    <lineage>
        <taxon>Bacteria</taxon>
        <taxon>Pseudomonadati</taxon>
        <taxon>Pseudomonadota</taxon>
        <taxon>Gammaproteobacteria</taxon>
        <taxon>Moraxellales</taxon>
        <taxon>Moraxellaceae</taxon>
        <taxon>Acinetobacter</taxon>
    </lineage>
</organism>
<accession>A0A217EHS7</accession>
<dbReference type="GO" id="GO:0003887">
    <property type="term" value="F:DNA-directed DNA polymerase activity"/>
    <property type="evidence" value="ECO:0007669"/>
    <property type="project" value="InterPro"/>
</dbReference>
<keyword evidence="2" id="KW-1185">Reference proteome</keyword>
<evidence type="ECO:0000313" key="2">
    <source>
        <dbReference type="Proteomes" id="UP000243463"/>
    </source>
</evidence>